<dbReference type="SUPFAM" id="SSF52540">
    <property type="entry name" value="P-loop containing nucleoside triphosphate hydrolases"/>
    <property type="match status" value="1"/>
</dbReference>
<dbReference type="AlphaFoldDB" id="A0AAD6G368"/>
<evidence type="ECO:0008006" key="16">
    <source>
        <dbReference type="Google" id="ProtNLM"/>
    </source>
</evidence>
<reference evidence="14" key="1">
    <citation type="submission" date="2022-12" db="EMBL/GenBank/DDBJ databases">
        <authorList>
            <person name="Petersen C."/>
        </authorList>
    </citation>
    <scope>NUCLEOTIDE SEQUENCE</scope>
    <source>
        <strain evidence="14">IBT 16125</strain>
    </source>
</reference>
<dbReference type="SMART" id="SM00382">
    <property type="entry name" value="AAA"/>
    <property type="match status" value="1"/>
</dbReference>
<dbReference type="SUPFAM" id="SSF90123">
    <property type="entry name" value="ABC transporter transmembrane region"/>
    <property type="match status" value="1"/>
</dbReference>
<name>A0AAD6G368_9EURO</name>
<dbReference type="InterPro" id="IPR003439">
    <property type="entry name" value="ABC_transporter-like_ATP-bd"/>
</dbReference>
<dbReference type="GO" id="GO:0015421">
    <property type="term" value="F:ABC-type oligopeptide transporter activity"/>
    <property type="evidence" value="ECO:0007669"/>
    <property type="project" value="TreeGrafter"/>
</dbReference>
<feature type="transmembrane region" description="Helical" evidence="11">
    <location>
        <begin position="108"/>
        <end position="130"/>
    </location>
</feature>
<keyword evidence="5" id="KW-0677">Repeat</keyword>
<dbReference type="PROSITE" id="PS50893">
    <property type="entry name" value="ABC_TRANSPORTER_2"/>
    <property type="match status" value="1"/>
</dbReference>
<feature type="compositionally biased region" description="Basic and acidic residues" evidence="10">
    <location>
        <begin position="729"/>
        <end position="739"/>
    </location>
</feature>
<dbReference type="InterPro" id="IPR003593">
    <property type="entry name" value="AAA+_ATPase"/>
</dbReference>
<comment type="caution">
    <text evidence="14">The sequence shown here is derived from an EMBL/GenBank/DDBJ whole genome shotgun (WGS) entry which is preliminary data.</text>
</comment>
<keyword evidence="3" id="KW-0813">Transport</keyword>
<dbReference type="InterPro" id="IPR017871">
    <property type="entry name" value="ABC_transporter-like_CS"/>
</dbReference>
<dbReference type="InterPro" id="IPR036640">
    <property type="entry name" value="ABC1_TM_sf"/>
</dbReference>
<reference evidence="14" key="2">
    <citation type="journal article" date="2023" name="IMA Fungus">
        <title>Comparative genomic study of the Penicillium genus elucidates a diverse pangenome and 15 lateral gene transfer events.</title>
        <authorList>
            <person name="Petersen C."/>
            <person name="Sorensen T."/>
            <person name="Nielsen M.R."/>
            <person name="Sondergaard T.E."/>
            <person name="Sorensen J.L."/>
            <person name="Fitzpatrick D.A."/>
            <person name="Frisvad J.C."/>
            <person name="Nielsen K.L."/>
        </authorList>
    </citation>
    <scope>NUCLEOTIDE SEQUENCE</scope>
    <source>
        <strain evidence="14">IBT 16125</strain>
    </source>
</reference>
<evidence type="ECO:0000256" key="9">
    <source>
        <dbReference type="ARBA" id="ARBA00023136"/>
    </source>
</evidence>
<dbReference type="EMBL" id="JAPVEA010000006">
    <property type="protein sequence ID" value="KAJ5450206.1"/>
    <property type="molecule type" value="Genomic_DNA"/>
</dbReference>
<comment type="similarity">
    <text evidence="2">Belongs to the ABC transporter superfamily. ABCB family. Multidrug resistance exporter (TC 3.A.1.201) subfamily.</text>
</comment>
<keyword evidence="6" id="KW-0547">Nucleotide-binding</keyword>
<dbReference type="RefSeq" id="XP_056765741.1">
    <property type="nucleotide sequence ID" value="XM_056910037.1"/>
</dbReference>
<dbReference type="GO" id="GO:0090374">
    <property type="term" value="P:oligopeptide export from mitochondrion"/>
    <property type="evidence" value="ECO:0007669"/>
    <property type="project" value="TreeGrafter"/>
</dbReference>
<proteinExistence type="inferred from homology"/>
<keyword evidence="15" id="KW-1185">Reference proteome</keyword>
<dbReference type="Pfam" id="PF00005">
    <property type="entry name" value="ABC_tran"/>
    <property type="match status" value="1"/>
</dbReference>
<dbReference type="GO" id="GO:0005524">
    <property type="term" value="F:ATP binding"/>
    <property type="evidence" value="ECO:0007669"/>
    <property type="project" value="UniProtKB-KW"/>
</dbReference>
<evidence type="ECO:0000256" key="11">
    <source>
        <dbReference type="SAM" id="Phobius"/>
    </source>
</evidence>
<dbReference type="InterPro" id="IPR027417">
    <property type="entry name" value="P-loop_NTPase"/>
</dbReference>
<evidence type="ECO:0000256" key="7">
    <source>
        <dbReference type="ARBA" id="ARBA00022840"/>
    </source>
</evidence>
<dbReference type="Gene3D" id="1.20.1560.10">
    <property type="entry name" value="ABC transporter type 1, transmembrane domain"/>
    <property type="match status" value="1"/>
</dbReference>
<evidence type="ECO:0000256" key="2">
    <source>
        <dbReference type="ARBA" id="ARBA00007577"/>
    </source>
</evidence>
<keyword evidence="9 11" id="KW-0472">Membrane</keyword>
<dbReference type="CDD" id="cd18577">
    <property type="entry name" value="ABC_6TM_Pgp_ABCB1_D1_like"/>
    <property type="match status" value="1"/>
</dbReference>
<sequence length="739" mass="80659">MLDKKETDAPEITRRTSMTRYSNNCVLSKGGLRKPFSYVRLLFSLDYTKTDVFLIICGVVFSIAAGLPFPLLGIVFGDLINDLNTATCSPSTQTNSEVADSVRQKVLYVIYITIANFCFIYIHCGCWSYISERIARRYRRRYFESIIKQETGYIESLPAGDVVSRLVSDIQIVQSGTSEKVGLVISTVSYFVTSYVVAFIKVPEIAGMLVSVVPCYFFMSCVGGHYIKKYGSQVNENISAATSIASSSLSHLALVHAFNSNDRLEKLYADYLADSRMAALKKAGSHAVQLGLLYFIAYAANALAFWEGSRLIADSVDNNGDGTSVGAVYTVIFVLIDASFILSQVAPFVHVFAAAAGASEKLLEVINRDSKIDGTADYGDKSASFESEDIVFRDVHFTYPSRPEVPILQGVDFAIPPRKHTAIVGPSGGGKSTIVALLERFYDPEAGQIIIGEQDFRDLNVRFLRGKTGFVQQEPSLLDRSILENIAYGLVRSAAEQHQNLAPYILDSTLATLVDYLRLGISEKKALQEFDPHVARIVFLVRQAAANANALTFIDALPHGFATNVGPSGSQLSGGQKQRISLARALVREPALLILDEATAALDSTSERLIQDALAKLAGRVTMVSIAHRLATAKDAHKIVLVQKGRVVEEGSHTELVARRGSYAEMVRLQNLGKLSPKLTTGEDNIREACQGILGHQTFTTETKESFVDVTGTNVADATDDALPPFATESEKEKEKKGV</sequence>
<keyword evidence="7" id="KW-0067">ATP-binding</keyword>
<feature type="transmembrane region" description="Helical" evidence="11">
    <location>
        <begin position="287"/>
        <end position="306"/>
    </location>
</feature>
<keyword evidence="4 11" id="KW-0812">Transmembrane</keyword>
<feature type="transmembrane region" description="Helical" evidence="11">
    <location>
        <begin position="206"/>
        <end position="227"/>
    </location>
</feature>
<feature type="transmembrane region" description="Helical" evidence="11">
    <location>
        <begin position="181"/>
        <end position="200"/>
    </location>
</feature>
<dbReference type="GO" id="GO:0005743">
    <property type="term" value="C:mitochondrial inner membrane"/>
    <property type="evidence" value="ECO:0007669"/>
    <property type="project" value="TreeGrafter"/>
</dbReference>
<dbReference type="GO" id="GO:0016887">
    <property type="term" value="F:ATP hydrolysis activity"/>
    <property type="evidence" value="ECO:0007669"/>
    <property type="project" value="InterPro"/>
</dbReference>
<feature type="domain" description="ABC transporter" evidence="12">
    <location>
        <begin position="390"/>
        <end position="669"/>
    </location>
</feature>
<evidence type="ECO:0000256" key="1">
    <source>
        <dbReference type="ARBA" id="ARBA00004141"/>
    </source>
</evidence>
<dbReference type="PANTHER" id="PTHR43394:SF11">
    <property type="entry name" value="ATP-BINDING CASSETTE TRANSPORTER"/>
    <property type="match status" value="1"/>
</dbReference>
<evidence type="ECO:0000259" key="12">
    <source>
        <dbReference type="PROSITE" id="PS50893"/>
    </source>
</evidence>
<dbReference type="PROSITE" id="PS50929">
    <property type="entry name" value="ABC_TM1F"/>
    <property type="match status" value="1"/>
</dbReference>
<evidence type="ECO:0000256" key="3">
    <source>
        <dbReference type="ARBA" id="ARBA00022448"/>
    </source>
</evidence>
<dbReference type="InterPro" id="IPR039421">
    <property type="entry name" value="Type_1_exporter"/>
</dbReference>
<protein>
    <recommendedName>
        <fullName evidence="16">ABC transporter</fullName>
    </recommendedName>
</protein>
<evidence type="ECO:0000256" key="10">
    <source>
        <dbReference type="SAM" id="MobiDB-lite"/>
    </source>
</evidence>
<evidence type="ECO:0000256" key="4">
    <source>
        <dbReference type="ARBA" id="ARBA00022692"/>
    </source>
</evidence>
<dbReference type="PROSITE" id="PS00211">
    <property type="entry name" value="ABC_TRANSPORTER_1"/>
    <property type="match status" value="1"/>
</dbReference>
<dbReference type="PANTHER" id="PTHR43394">
    <property type="entry name" value="ATP-DEPENDENT PERMEASE MDL1, MITOCHONDRIAL"/>
    <property type="match status" value="1"/>
</dbReference>
<keyword evidence="8 11" id="KW-1133">Transmembrane helix</keyword>
<evidence type="ECO:0000313" key="15">
    <source>
        <dbReference type="Proteomes" id="UP001213681"/>
    </source>
</evidence>
<evidence type="ECO:0000256" key="5">
    <source>
        <dbReference type="ARBA" id="ARBA00022737"/>
    </source>
</evidence>
<dbReference type="GeneID" id="81600280"/>
<evidence type="ECO:0000313" key="14">
    <source>
        <dbReference type="EMBL" id="KAJ5450206.1"/>
    </source>
</evidence>
<dbReference type="InterPro" id="IPR011527">
    <property type="entry name" value="ABC1_TM_dom"/>
</dbReference>
<evidence type="ECO:0000259" key="13">
    <source>
        <dbReference type="PROSITE" id="PS50929"/>
    </source>
</evidence>
<dbReference type="Gene3D" id="3.40.50.300">
    <property type="entry name" value="P-loop containing nucleotide triphosphate hydrolases"/>
    <property type="match status" value="1"/>
</dbReference>
<evidence type="ECO:0000256" key="6">
    <source>
        <dbReference type="ARBA" id="ARBA00022741"/>
    </source>
</evidence>
<gene>
    <name evidence="14" type="ORF">N7458_006655</name>
</gene>
<comment type="subcellular location">
    <subcellularLocation>
        <location evidence="1">Membrane</location>
        <topology evidence="1">Multi-pass membrane protein</topology>
    </subcellularLocation>
</comment>
<dbReference type="Proteomes" id="UP001213681">
    <property type="component" value="Unassembled WGS sequence"/>
</dbReference>
<accession>A0AAD6G368</accession>
<dbReference type="Pfam" id="PF00664">
    <property type="entry name" value="ABC_membrane"/>
    <property type="match status" value="1"/>
</dbReference>
<feature type="domain" description="ABC transmembrane type-1" evidence="13">
    <location>
        <begin position="58"/>
        <end position="354"/>
    </location>
</feature>
<feature type="transmembrane region" description="Helical" evidence="11">
    <location>
        <begin position="52"/>
        <end position="76"/>
    </location>
</feature>
<evidence type="ECO:0000256" key="8">
    <source>
        <dbReference type="ARBA" id="ARBA00022989"/>
    </source>
</evidence>
<organism evidence="14 15">
    <name type="scientific">Penicillium daleae</name>
    <dbReference type="NCBI Taxonomy" id="63821"/>
    <lineage>
        <taxon>Eukaryota</taxon>
        <taxon>Fungi</taxon>
        <taxon>Dikarya</taxon>
        <taxon>Ascomycota</taxon>
        <taxon>Pezizomycotina</taxon>
        <taxon>Eurotiomycetes</taxon>
        <taxon>Eurotiomycetidae</taxon>
        <taxon>Eurotiales</taxon>
        <taxon>Aspergillaceae</taxon>
        <taxon>Penicillium</taxon>
    </lineage>
</organism>
<feature type="region of interest" description="Disordered" evidence="10">
    <location>
        <begin position="718"/>
        <end position="739"/>
    </location>
</feature>